<dbReference type="SMART" id="SM00034">
    <property type="entry name" value="CLECT"/>
    <property type="match status" value="1"/>
</dbReference>
<organism evidence="2 3">
    <name type="scientific">Panagrellus redivivus</name>
    <name type="common">Microworm</name>
    <dbReference type="NCBI Taxonomy" id="6233"/>
    <lineage>
        <taxon>Eukaryota</taxon>
        <taxon>Metazoa</taxon>
        <taxon>Ecdysozoa</taxon>
        <taxon>Nematoda</taxon>
        <taxon>Chromadorea</taxon>
        <taxon>Rhabditida</taxon>
        <taxon>Tylenchina</taxon>
        <taxon>Panagrolaimomorpha</taxon>
        <taxon>Panagrolaimoidea</taxon>
        <taxon>Panagrolaimidae</taxon>
        <taxon>Panagrellus</taxon>
    </lineage>
</organism>
<dbReference type="InterPro" id="IPR003609">
    <property type="entry name" value="Pan_app"/>
</dbReference>
<dbReference type="SUPFAM" id="SSF56436">
    <property type="entry name" value="C-type lectin-like"/>
    <property type="match status" value="1"/>
</dbReference>
<dbReference type="PROSITE" id="PS50948">
    <property type="entry name" value="PAN"/>
    <property type="match status" value="1"/>
</dbReference>
<dbReference type="WBParaSite" id="Pan_g14528.t1">
    <property type="protein sequence ID" value="Pan_g14528.t1"/>
    <property type="gene ID" value="Pan_g14528"/>
</dbReference>
<reference evidence="2" key="1">
    <citation type="journal article" date="2013" name="Genetics">
        <title>The draft genome and transcriptome of Panagrellus redivivus are shaped by the harsh demands of a free-living lifestyle.</title>
        <authorList>
            <person name="Srinivasan J."/>
            <person name="Dillman A.R."/>
            <person name="Macchietto M.G."/>
            <person name="Heikkinen L."/>
            <person name="Lakso M."/>
            <person name="Fracchia K.M."/>
            <person name="Antoshechkin I."/>
            <person name="Mortazavi A."/>
            <person name="Wong G."/>
            <person name="Sternberg P.W."/>
        </authorList>
    </citation>
    <scope>NUCLEOTIDE SEQUENCE [LARGE SCALE GENOMIC DNA]</scope>
    <source>
        <strain evidence="2">MT8872</strain>
    </source>
</reference>
<dbReference type="InterPro" id="IPR001304">
    <property type="entry name" value="C-type_lectin-like"/>
</dbReference>
<sequence length="321" mass="36001">MQRNGCILIFSIILGIGYCIDTPFVHLLGYKLIADVGENITTTDPSYCAKVCSIDLNCTAFQILNEKCYLLKMMRAAVIENDACGYYIRNSSQVIVVNRTVDDIQQLVQNAVYNFQRRCPPGFGKTIKCSNNVIKKQVCEEYDAFLGFWWDEANKLCRAPVMNLTYECPDDTFTPTNYIYSYCHKIVPKGLIDVNDGNVYNTAEDYCKQYANSSLTSIHSSSANIVINQLQQTLPSPNGLMIGLKADSNIVNKINDLYWSDGTAKDYSNFVTGLKFPSKFTITMMTSKGTWTTDQSSLASFEYIACQTWATAYLMEIAPGV</sequence>
<dbReference type="InterPro" id="IPR016186">
    <property type="entry name" value="C-type_lectin-like/link_sf"/>
</dbReference>
<protein>
    <submittedName>
        <fullName evidence="3">C-type lectin domain-containing protein</fullName>
    </submittedName>
</protein>
<dbReference type="Gene3D" id="3.10.100.10">
    <property type="entry name" value="Mannose-Binding Protein A, subunit A"/>
    <property type="match status" value="1"/>
</dbReference>
<evidence type="ECO:0000313" key="2">
    <source>
        <dbReference type="Proteomes" id="UP000492821"/>
    </source>
</evidence>
<feature type="domain" description="Apple" evidence="1">
    <location>
        <begin position="19"/>
        <end position="91"/>
    </location>
</feature>
<dbReference type="Proteomes" id="UP000492821">
    <property type="component" value="Unassembled WGS sequence"/>
</dbReference>
<evidence type="ECO:0000259" key="1">
    <source>
        <dbReference type="PROSITE" id="PS50948"/>
    </source>
</evidence>
<accession>A0A7E4UYZ1</accession>
<evidence type="ECO:0000313" key="3">
    <source>
        <dbReference type="WBParaSite" id="Pan_g14528.t1"/>
    </source>
</evidence>
<dbReference type="AlphaFoldDB" id="A0A7E4UYZ1"/>
<proteinExistence type="predicted"/>
<dbReference type="InterPro" id="IPR016187">
    <property type="entry name" value="CTDL_fold"/>
</dbReference>
<name>A0A7E4UYZ1_PANRE</name>
<keyword evidence="2" id="KW-1185">Reference proteome</keyword>
<reference evidence="3" key="2">
    <citation type="submission" date="2020-10" db="UniProtKB">
        <authorList>
            <consortium name="WormBaseParasite"/>
        </authorList>
    </citation>
    <scope>IDENTIFICATION</scope>
</reference>